<feature type="region of interest" description="Disordered" evidence="1">
    <location>
        <begin position="97"/>
        <end position="129"/>
    </location>
</feature>
<evidence type="ECO:0000313" key="3">
    <source>
        <dbReference type="Proteomes" id="UP000230233"/>
    </source>
</evidence>
<dbReference type="AlphaFoldDB" id="A0A2G5V9C4"/>
<accession>A0A2G5V9C4</accession>
<comment type="caution">
    <text evidence="2">The sequence shown here is derived from an EMBL/GenBank/DDBJ whole genome shotgun (WGS) entry which is preliminary data.</text>
</comment>
<reference evidence="3" key="1">
    <citation type="submission" date="2017-10" db="EMBL/GenBank/DDBJ databases">
        <title>Rapid genome shrinkage in a self-fertile nematode reveals novel sperm competition proteins.</title>
        <authorList>
            <person name="Yin D."/>
            <person name="Schwarz E.M."/>
            <person name="Thomas C.G."/>
            <person name="Felde R.L."/>
            <person name="Korf I.F."/>
            <person name="Cutter A.D."/>
            <person name="Schartner C.M."/>
            <person name="Ralston E.J."/>
            <person name="Meyer B.J."/>
            <person name="Haag E.S."/>
        </authorList>
    </citation>
    <scope>NUCLEOTIDE SEQUENCE [LARGE SCALE GENOMIC DNA]</scope>
    <source>
        <strain evidence="3">JU1422</strain>
    </source>
</reference>
<keyword evidence="3" id="KW-1185">Reference proteome</keyword>
<name>A0A2G5V9C4_9PELO</name>
<evidence type="ECO:0000256" key="1">
    <source>
        <dbReference type="SAM" id="MobiDB-lite"/>
    </source>
</evidence>
<proteinExistence type="predicted"/>
<gene>
    <name evidence="2" type="primary">Cnig_chr_II.g7386</name>
    <name evidence="2" type="ORF">B9Z55_007386</name>
</gene>
<sequence>MSFKQHVLDFLNGEKMMKKLEEDLSGERGETAPCREMAIPHYVVERQTIAAPLNTVVRDPTTVELQDGGPSAFRKVKPREPLPNLLDSLTTVPQHFVPLAPPSSFSAPSSSALPPPENHATSSAPPPGV</sequence>
<dbReference type="EMBL" id="PDUG01000002">
    <property type="protein sequence ID" value="PIC48404.1"/>
    <property type="molecule type" value="Genomic_DNA"/>
</dbReference>
<feature type="compositionally biased region" description="Low complexity" evidence="1">
    <location>
        <begin position="102"/>
        <end position="112"/>
    </location>
</feature>
<organism evidence="2 3">
    <name type="scientific">Caenorhabditis nigoni</name>
    <dbReference type="NCBI Taxonomy" id="1611254"/>
    <lineage>
        <taxon>Eukaryota</taxon>
        <taxon>Metazoa</taxon>
        <taxon>Ecdysozoa</taxon>
        <taxon>Nematoda</taxon>
        <taxon>Chromadorea</taxon>
        <taxon>Rhabditida</taxon>
        <taxon>Rhabditina</taxon>
        <taxon>Rhabditomorpha</taxon>
        <taxon>Rhabditoidea</taxon>
        <taxon>Rhabditidae</taxon>
        <taxon>Peloderinae</taxon>
        <taxon>Caenorhabditis</taxon>
    </lineage>
</organism>
<evidence type="ECO:0000313" key="2">
    <source>
        <dbReference type="EMBL" id="PIC48404.1"/>
    </source>
</evidence>
<dbReference type="Proteomes" id="UP000230233">
    <property type="component" value="Chromosome II"/>
</dbReference>
<protein>
    <submittedName>
        <fullName evidence="2">Uncharacterized protein</fullName>
    </submittedName>
</protein>